<dbReference type="GO" id="GO:0008830">
    <property type="term" value="F:dTDP-4-dehydrorhamnose 3,5-epimerase activity"/>
    <property type="evidence" value="ECO:0007669"/>
    <property type="project" value="UniProtKB-UniRule"/>
</dbReference>
<comment type="subunit">
    <text evidence="2">Homodimer.</text>
</comment>
<dbReference type="InterPro" id="IPR014710">
    <property type="entry name" value="RmlC-like_jellyroll"/>
</dbReference>
<comment type="catalytic activity">
    <reaction evidence="2">
        <text>dTDP-4-dehydro-6-deoxy-alpha-D-glucose = dTDP-4-dehydro-beta-L-rhamnose</text>
        <dbReference type="Rhea" id="RHEA:16969"/>
        <dbReference type="ChEBI" id="CHEBI:57649"/>
        <dbReference type="ChEBI" id="CHEBI:62830"/>
        <dbReference type="EC" id="5.1.3.13"/>
    </reaction>
</comment>
<comment type="function">
    <text evidence="2">Catalyzes the epimerization of the C3' and C5'positions of dTDP-6-deoxy-D-xylo-4-hexulose, forming dTDP-6-deoxy-L-lyxo-4-hexulose.</text>
</comment>
<dbReference type="GO" id="GO:0000271">
    <property type="term" value="P:polysaccharide biosynthetic process"/>
    <property type="evidence" value="ECO:0007669"/>
    <property type="project" value="TreeGrafter"/>
</dbReference>
<evidence type="ECO:0000256" key="1">
    <source>
        <dbReference type="PIRSR" id="PIRSR600888-3"/>
    </source>
</evidence>
<dbReference type="InterPro" id="IPR000888">
    <property type="entry name" value="RmlC-like"/>
</dbReference>
<dbReference type="EMBL" id="BAVR01000004">
    <property type="protein sequence ID" value="GAE87081.1"/>
    <property type="molecule type" value="Genomic_DNA"/>
</dbReference>
<dbReference type="AlphaFoldDB" id="W4V1I2"/>
<comment type="pathway">
    <text evidence="2">Carbohydrate biosynthesis; dTDP-L-rhamnose biosynthesis.</text>
</comment>
<name>W4V1I2_9FIRM</name>
<dbReference type="Gene3D" id="2.60.120.10">
    <property type="entry name" value="Jelly Rolls"/>
    <property type="match status" value="1"/>
</dbReference>
<dbReference type="PANTHER" id="PTHR21047">
    <property type="entry name" value="DTDP-6-DEOXY-D-GLUCOSE-3,5 EPIMERASE"/>
    <property type="match status" value="1"/>
</dbReference>
<evidence type="ECO:0000313" key="4">
    <source>
        <dbReference type="Proteomes" id="UP000019109"/>
    </source>
</evidence>
<dbReference type="Proteomes" id="UP000019109">
    <property type="component" value="Unassembled WGS sequence"/>
</dbReference>
<dbReference type="NCBIfam" id="TIGR01221">
    <property type="entry name" value="rmlC"/>
    <property type="match status" value="1"/>
</dbReference>
<gene>
    <name evidence="3" type="ORF">JCM21531_426</name>
</gene>
<dbReference type="GO" id="GO:0019305">
    <property type="term" value="P:dTDP-rhamnose biosynthetic process"/>
    <property type="evidence" value="ECO:0007669"/>
    <property type="project" value="UniProtKB-UniRule"/>
</dbReference>
<reference evidence="3" key="1">
    <citation type="journal article" date="2014" name="Genome Announc.">
        <title>Draft Genome Sequence of Clostridium straminisolvens Strain JCM 21531T, Isolated from a Cellulose-Degrading Bacterial Community.</title>
        <authorList>
            <person name="Yuki M."/>
            <person name="Oshima K."/>
            <person name="Suda W."/>
            <person name="Sakamoto M."/>
            <person name="Kitamura K."/>
            <person name="Iida T."/>
            <person name="Hattori M."/>
            <person name="Ohkuma M."/>
        </authorList>
    </citation>
    <scope>NUCLEOTIDE SEQUENCE [LARGE SCALE GENOMIC DNA]</scope>
    <source>
        <strain evidence="3">JCM 21531</strain>
    </source>
</reference>
<dbReference type="CDD" id="cd00438">
    <property type="entry name" value="cupin_RmlC"/>
    <property type="match status" value="1"/>
</dbReference>
<dbReference type="SUPFAM" id="SSF51182">
    <property type="entry name" value="RmlC-like cupins"/>
    <property type="match status" value="1"/>
</dbReference>
<dbReference type="STRING" id="1294263.JCM21531_426"/>
<feature type="site" description="Participates in a stacking interaction with the thymidine ring of dTDP-4-oxo-6-deoxyglucose" evidence="1">
    <location>
        <position position="139"/>
    </location>
</feature>
<dbReference type="InterPro" id="IPR011051">
    <property type="entry name" value="RmlC_Cupin_sf"/>
</dbReference>
<dbReference type="PANTHER" id="PTHR21047:SF2">
    <property type="entry name" value="THYMIDINE DIPHOSPHO-4-KETO-RHAMNOSE 3,5-EPIMERASE"/>
    <property type="match status" value="1"/>
</dbReference>
<dbReference type="GO" id="GO:0005829">
    <property type="term" value="C:cytosol"/>
    <property type="evidence" value="ECO:0007669"/>
    <property type="project" value="TreeGrafter"/>
</dbReference>
<organism evidence="3 4">
    <name type="scientific">Acetivibrio straminisolvens JCM 21531</name>
    <dbReference type="NCBI Taxonomy" id="1294263"/>
    <lineage>
        <taxon>Bacteria</taxon>
        <taxon>Bacillati</taxon>
        <taxon>Bacillota</taxon>
        <taxon>Clostridia</taxon>
        <taxon>Eubacteriales</taxon>
        <taxon>Oscillospiraceae</taxon>
        <taxon>Acetivibrio</taxon>
    </lineage>
</organism>
<keyword evidence="2" id="KW-0413">Isomerase</keyword>
<accession>W4V1I2</accession>
<dbReference type="UniPathway" id="UPA00124"/>
<proteinExistence type="inferred from homology"/>
<comment type="similarity">
    <text evidence="2">Belongs to the dTDP-4-dehydrorhamnose 3,5-epimerase family.</text>
</comment>
<evidence type="ECO:0000256" key="2">
    <source>
        <dbReference type="RuleBase" id="RU364069"/>
    </source>
</evidence>
<dbReference type="EC" id="5.1.3.13" evidence="2"/>
<sequence>MNSFTVSKTPIEGLIVIEPKVYNDTRGFFMESYNKESFAKLGLNMQFVQDNHIKSRIGVLRGIHYQRKFSQGRLVRVIKGKVYDVAVDLRKESPTFGKWYGIELSAENKKMFYIPENFGHAFLTLEDDSEVLCKTTNVYHPSLKRESYIMMLIWR</sequence>
<evidence type="ECO:0000313" key="3">
    <source>
        <dbReference type="EMBL" id="GAE87081.1"/>
    </source>
</evidence>
<protein>
    <recommendedName>
        <fullName evidence="2">dTDP-4-dehydrorhamnose 3,5-epimerase</fullName>
        <ecNumber evidence="2">5.1.3.13</ecNumber>
    </recommendedName>
    <alternativeName>
        <fullName evidence="2">Thymidine diphospho-4-keto-rhamnose 3,5-epimerase</fullName>
    </alternativeName>
</protein>
<comment type="caution">
    <text evidence="3">The sequence shown here is derived from an EMBL/GenBank/DDBJ whole genome shotgun (WGS) entry which is preliminary data.</text>
</comment>
<keyword evidence="4" id="KW-1185">Reference proteome</keyword>
<dbReference type="Pfam" id="PF00908">
    <property type="entry name" value="dTDP_sugar_isom"/>
    <property type="match status" value="1"/>
</dbReference>